<dbReference type="InterPro" id="IPR037473">
    <property type="entry name" value="Lcp-like"/>
</dbReference>
<proteinExistence type="predicted"/>
<reference evidence="4" key="1">
    <citation type="journal article" date="2019" name="Int. J. Syst. Evol. Microbiol.">
        <title>The Global Catalogue of Microorganisms (GCM) 10K type strain sequencing project: providing services to taxonomists for standard genome sequencing and annotation.</title>
        <authorList>
            <consortium name="The Broad Institute Genomics Platform"/>
            <consortium name="The Broad Institute Genome Sequencing Center for Infectious Disease"/>
            <person name="Wu L."/>
            <person name="Ma J."/>
        </authorList>
    </citation>
    <scope>NUCLEOTIDE SEQUENCE [LARGE SCALE GENOMIC DNA]</scope>
    <source>
        <strain evidence="4">JCM 16703</strain>
    </source>
</reference>
<evidence type="ECO:0000313" key="4">
    <source>
        <dbReference type="Proteomes" id="UP001501495"/>
    </source>
</evidence>
<gene>
    <name evidence="3" type="ORF">GCM10022215_07090</name>
</gene>
<dbReference type="Pfam" id="PF09995">
    <property type="entry name" value="MPAB_Lcp_cat"/>
    <property type="match status" value="1"/>
</dbReference>
<name>A0ABP7XDF6_9ACTN</name>
<sequence length="417" mass="45226">MTVVDSLAAPTRHRSAERRGATLGRPLRRIAGVEELDEALMDRLGEAYLQCDPLGGAVAEAMRLPAGDPARVTHAAVRRALAAGPAGAHDDGLPASLRTLLATTSADPDWLDRDLLAVGQRVYRGWGRAASDVLLQLALIGGYRFGGPTDLLVATGALTGDQTRRRLAETQSWTLSLSEPGGLEPGGEAWRLTLHVRVMHAVVNREFAPRWDVAHWGLPINDADQAATLGLFDAVCMLGVRALGVPVSREDSRAVMHLWRYVGWLMGVHEDFLVATERERHRLNYHILVSQAELSEAGPQLARAIVDVQRHLDFAPLPAPLAAIRGHYERERLLSMLTVFLGTRSMREMGLPMRPPWAIATSIAQNVVRYRVLARVPGGRRVLGAVTEREVAALLARYGGGQAHAVAPIPEVATPTG</sequence>
<evidence type="ECO:0000259" key="2">
    <source>
        <dbReference type="Pfam" id="PF09995"/>
    </source>
</evidence>
<keyword evidence="4" id="KW-1185">Reference proteome</keyword>
<accession>A0ABP7XDF6</accession>
<dbReference type="PANTHER" id="PTHR37539">
    <property type="entry name" value="SECRETED PROTEIN-RELATED"/>
    <property type="match status" value="1"/>
</dbReference>
<dbReference type="InterPro" id="IPR018713">
    <property type="entry name" value="MPAB/Lcp_cat_dom"/>
</dbReference>
<dbReference type="RefSeq" id="WP_344731845.1">
    <property type="nucleotide sequence ID" value="NZ_BAAAZH010000006.1"/>
</dbReference>
<organism evidence="3 4">
    <name type="scientific">Nocardioides fonticola</name>
    <dbReference type="NCBI Taxonomy" id="450363"/>
    <lineage>
        <taxon>Bacteria</taxon>
        <taxon>Bacillati</taxon>
        <taxon>Actinomycetota</taxon>
        <taxon>Actinomycetes</taxon>
        <taxon>Propionibacteriales</taxon>
        <taxon>Nocardioidaceae</taxon>
        <taxon>Nocardioides</taxon>
    </lineage>
</organism>
<feature type="domain" description="ER-bound oxygenase mpaB/mpaB'/Rubber oxygenase catalytic" evidence="2">
    <location>
        <begin position="150"/>
        <end position="364"/>
    </location>
</feature>
<evidence type="ECO:0000256" key="1">
    <source>
        <dbReference type="SAM" id="MobiDB-lite"/>
    </source>
</evidence>
<feature type="region of interest" description="Disordered" evidence="1">
    <location>
        <begin position="1"/>
        <end position="20"/>
    </location>
</feature>
<dbReference type="PANTHER" id="PTHR37539:SF1">
    <property type="entry name" value="ER-BOUND OXYGENASE MPAB_MPAB'_RUBBER OXYGENASE CATALYTIC DOMAIN-CONTAINING PROTEIN"/>
    <property type="match status" value="1"/>
</dbReference>
<comment type="caution">
    <text evidence="3">The sequence shown here is derived from an EMBL/GenBank/DDBJ whole genome shotgun (WGS) entry which is preliminary data.</text>
</comment>
<evidence type="ECO:0000313" key="3">
    <source>
        <dbReference type="EMBL" id="GAA4111360.1"/>
    </source>
</evidence>
<dbReference type="EMBL" id="BAAAZH010000006">
    <property type="protein sequence ID" value="GAA4111360.1"/>
    <property type="molecule type" value="Genomic_DNA"/>
</dbReference>
<dbReference type="Proteomes" id="UP001501495">
    <property type="component" value="Unassembled WGS sequence"/>
</dbReference>
<protein>
    <recommendedName>
        <fullName evidence="2">ER-bound oxygenase mpaB/mpaB'/Rubber oxygenase catalytic domain-containing protein</fullName>
    </recommendedName>
</protein>